<dbReference type="STRING" id="1522189.A0A316VW21"/>
<evidence type="ECO:0000259" key="7">
    <source>
        <dbReference type="PROSITE" id="PS50850"/>
    </source>
</evidence>
<feature type="transmembrane region" description="Helical" evidence="6">
    <location>
        <begin position="495"/>
        <end position="513"/>
    </location>
</feature>
<dbReference type="GO" id="GO:0022857">
    <property type="term" value="F:transmembrane transporter activity"/>
    <property type="evidence" value="ECO:0007669"/>
    <property type="project" value="InterPro"/>
</dbReference>
<evidence type="ECO:0000256" key="2">
    <source>
        <dbReference type="ARBA" id="ARBA00022692"/>
    </source>
</evidence>
<feature type="compositionally biased region" description="Polar residues" evidence="5">
    <location>
        <begin position="621"/>
        <end position="632"/>
    </location>
</feature>
<feature type="transmembrane region" description="Helical" evidence="6">
    <location>
        <begin position="427"/>
        <end position="446"/>
    </location>
</feature>
<feature type="transmembrane region" description="Helical" evidence="6">
    <location>
        <begin position="117"/>
        <end position="135"/>
    </location>
</feature>
<evidence type="ECO:0000256" key="4">
    <source>
        <dbReference type="ARBA" id="ARBA00023136"/>
    </source>
</evidence>
<evidence type="ECO:0000256" key="5">
    <source>
        <dbReference type="SAM" id="MobiDB-lite"/>
    </source>
</evidence>
<keyword evidence="9" id="KW-1185">Reference proteome</keyword>
<keyword evidence="4 6" id="KW-0472">Membrane</keyword>
<dbReference type="RefSeq" id="XP_025369007.1">
    <property type="nucleotide sequence ID" value="XM_025515670.1"/>
</dbReference>
<dbReference type="SUPFAM" id="SSF103473">
    <property type="entry name" value="MFS general substrate transporter"/>
    <property type="match status" value="1"/>
</dbReference>
<feature type="transmembrane region" description="Helical" evidence="6">
    <location>
        <begin position="243"/>
        <end position="263"/>
    </location>
</feature>
<dbReference type="AlphaFoldDB" id="A0A316VW21"/>
<dbReference type="InterPro" id="IPR011701">
    <property type="entry name" value="MFS"/>
</dbReference>
<feature type="compositionally biased region" description="Basic and acidic residues" evidence="5">
    <location>
        <begin position="633"/>
        <end position="643"/>
    </location>
</feature>
<name>A0A316VW21_9BASI</name>
<keyword evidence="2 6" id="KW-0812">Transmembrane</keyword>
<dbReference type="GeneID" id="37037540"/>
<feature type="transmembrane region" description="Helical" evidence="6">
    <location>
        <begin position="151"/>
        <end position="169"/>
    </location>
</feature>
<dbReference type="InParanoid" id="A0A316VW21"/>
<proteinExistence type="predicted"/>
<dbReference type="Pfam" id="PF07690">
    <property type="entry name" value="MFS_1"/>
    <property type="match status" value="2"/>
</dbReference>
<dbReference type="FunCoup" id="A0A316VW21">
    <property type="interactions" value="8"/>
</dbReference>
<protein>
    <submittedName>
        <fullName evidence="8">MFS general substrate transporter</fullName>
    </submittedName>
</protein>
<feature type="domain" description="Major facilitator superfamily (MFS) profile" evidence="7">
    <location>
        <begin position="86"/>
        <end position="589"/>
    </location>
</feature>
<feature type="compositionally biased region" description="Polar residues" evidence="5">
    <location>
        <begin position="27"/>
        <end position="38"/>
    </location>
</feature>
<reference evidence="8 9" key="1">
    <citation type="journal article" date="2018" name="Mol. Biol. Evol.">
        <title>Broad Genomic Sampling Reveals a Smut Pathogenic Ancestry of the Fungal Clade Ustilaginomycotina.</title>
        <authorList>
            <person name="Kijpornyongpan T."/>
            <person name="Mondo S.J."/>
            <person name="Barry K."/>
            <person name="Sandor L."/>
            <person name="Lee J."/>
            <person name="Lipzen A."/>
            <person name="Pangilinan J."/>
            <person name="LaButti K."/>
            <person name="Hainaut M."/>
            <person name="Henrissat B."/>
            <person name="Grigoriev I.V."/>
            <person name="Spatafora J.W."/>
            <person name="Aime M.C."/>
        </authorList>
    </citation>
    <scope>NUCLEOTIDE SEQUENCE [LARGE SCALE GENOMIC DNA]</scope>
    <source>
        <strain evidence="8 9">MCA 4658</strain>
    </source>
</reference>
<dbReference type="GO" id="GO:0005886">
    <property type="term" value="C:plasma membrane"/>
    <property type="evidence" value="ECO:0007669"/>
    <property type="project" value="TreeGrafter"/>
</dbReference>
<gene>
    <name evidence="8" type="ORF">IE81DRAFT_341851</name>
</gene>
<dbReference type="Proteomes" id="UP000245783">
    <property type="component" value="Unassembled WGS sequence"/>
</dbReference>
<feature type="transmembrane region" description="Helical" evidence="6">
    <location>
        <begin position="175"/>
        <end position="198"/>
    </location>
</feature>
<feature type="transmembrane region" description="Helical" evidence="6">
    <location>
        <begin position="84"/>
        <end position="105"/>
    </location>
</feature>
<evidence type="ECO:0000256" key="1">
    <source>
        <dbReference type="ARBA" id="ARBA00004141"/>
    </source>
</evidence>
<sequence length="671" mass="72513">MTVVEEEEQAAARWSLDSAHEEDALRGSNSNRARNPEQQARRHDRSYRVSFAPSEREIEAERAVALEEAGLLEVARRRRRRSYIAVYLSIFSVSYVTSLDANTGFLYLNLACSEFDALASFSTIAIAQQLCYAIAKPPIAKLSDVWGRAEAYMLSLLLYMLGIGLISTAHSLEKLLAGIVLQACGNTGVQVLQSIIIADTTTAQWRGLAIGIVNTPYLINFAIGGPLVRAVLDNNLGWRGGYALWLVFLPISAAPLLITLIVGQRRAKKAGILVRDPIFRNGFFKALKRLAVDIDALGLLLFSAGLALCLVPLTLAGRGTRRSDAPACALAGLGLLIAFAYQQTRAQVPMIPYRILRNTTVVSICMIAVVDFASFYLSWTFVSAFVQVAKGWDQAKTGYFATTQNVTSTVVGIFVGWLMAKTRRFKTILVTGVLVRLLGVAMMVRYRNADTPSFILVLSQLAQGAGGGQIAITMQVAVQTAVRHADVALSTALELLFAEVGAAMGSALAGLVFSRDLPPALARSLPEMPEAERRRIYGSLSVALSYPLGTHERTGITLAWTSVMRTLCILAAVVLLPAIVFSLLLPNGQLADANHPEDEAGVVGVARRRSSVRSRRALRRQSVNEASSLSRSNTDRSGRERPHTIGSSGDLAIGSLDGLSAPHVSSLETRS</sequence>
<dbReference type="PANTHER" id="PTHR23501:SF87">
    <property type="entry name" value="SIDEROPHORE IRON TRANSPORTER 2"/>
    <property type="match status" value="1"/>
</dbReference>
<dbReference type="PANTHER" id="PTHR23501">
    <property type="entry name" value="MAJOR FACILITATOR SUPERFAMILY"/>
    <property type="match status" value="1"/>
</dbReference>
<evidence type="ECO:0000256" key="6">
    <source>
        <dbReference type="SAM" id="Phobius"/>
    </source>
</evidence>
<feature type="transmembrane region" description="Helical" evidence="6">
    <location>
        <begin position="399"/>
        <end position="420"/>
    </location>
</feature>
<accession>A0A316VW21</accession>
<feature type="region of interest" description="Disordered" evidence="5">
    <location>
        <begin position="1"/>
        <end position="46"/>
    </location>
</feature>
<dbReference type="EMBL" id="KZ819387">
    <property type="protein sequence ID" value="PWN41847.1"/>
    <property type="molecule type" value="Genomic_DNA"/>
</dbReference>
<feature type="transmembrane region" description="Helical" evidence="6">
    <location>
        <begin position="205"/>
        <end position="223"/>
    </location>
</feature>
<evidence type="ECO:0000313" key="9">
    <source>
        <dbReference type="Proteomes" id="UP000245783"/>
    </source>
</evidence>
<organism evidence="8 9">
    <name type="scientific">Ceraceosorus guamensis</name>
    <dbReference type="NCBI Taxonomy" id="1522189"/>
    <lineage>
        <taxon>Eukaryota</taxon>
        <taxon>Fungi</taxon>
        <taxon>Dikarya</taxon>
        <taxon>Basidiomycota</taxon>
        <taxon>Ustilaginomycotina</taxon>
        <taxon>Exobasidiomycetes</taxon>
        <taxon>Ceraceosorales</taxon>
        <taxon>Ceraceosoraceae</taxon>
        <taxon>Ceraceosorus</taxon>
    </lineage>
</organism>
<keyword evidence="3 6" id="KW-1133">Transmembrane helix</keyword>
<feature type="transmembrane region" description="Helical" evidence="6">
    <location>
        <begin position="296"/>
        <end position="317"/>
    </location>
</feature>
<dbReference type="InterPro" id="IPR020846">
    <property type="entry name" value="MFS_dom"/>
</dbReference>
<dbReference type="Gene3D" id="1.20.1250.20">
    <property type="entry name" value="MFS general substrate transporter like domains"/>
    <property type="match status" value="2"/>
</dbReference>
<comment type="subcellular location">
    <subcellularLocation>
        <location evidence="1">Membrane</location>
        <topology evidence="1">Multi-pass membrane protein</topology>
    </subcellularLocation>
</comment>
<dbReference type="OrthoDB" id="2241241at2759"/>
<evidence type="ECO:0000256" key="3">
    <source>
        <dbReference type="ARBA" id="ARBA00022989"/>
    </source>
</evidence>
<dbReference type="PROSITE" id="PS50850">
    <property type="entry name" value="MFS"/>
    <property type="match status" value="1"/>
</dbReference>
<evidence type="ECO:0000313" key="8">
    <source>
        <dbReference type="EMBL" id="PWN41847.1"/>
    </source>
</evidence>
<dbReference type="InterPro" id="IPR036259">
    <property type="entry name" value="MFS_trans_sf"/>
</dbReference>
<feature type="transmembrane region" description="Helical" evidence="6">
    <location>
        <begin position="563"/>
        <end position="585"/>
    </location>
</feature>
<feature type="transmembrane region" description="Helical" evidence="6">
    <location>
        <begin position="323"/>
        <end position="341"/>
    </location>
</feature>
<feature type="region of interest" description="Disordered" evidence="5">
    <location>
        <begin position="614"/>
        <end position="671"/>
    </location>
</feature>
<feature type="transmembrane region" description="Helical" evidence="6">
    <location>
        <begin position="361"/>
        <end position="379"/>
    </location>
</feature>